<dbReference type="InterPro" id="IPR000847">
    <property type="entry name" value="LysR_HTH_N"/>
</dbReference>
<evidence type="ECO:0000313" key="6">
    <source>
        <dbReference type="EMBL" id="MBP2324947.1"/>
    </source>
</evidence>
<protein>
    <submittedName>
        <fullName evidence="6">DNA-binding transcriptional LysR family regulator</fullName>
    </submittedName>
</protein>
<keyword evidence="3 6" id="KW-0238">DNA-binding</keyword>
<dbReference type="SUPFAM" id="SSF46785">
    <property type="entry name" value="Winged helix' DNA-binding domain"/>
    <property type="match status" value="1"/>
</dbReference>
<comment type="caution">
    <text evidence="6">The sequence shown here is derived from an EMBL/GenBank/DDBJ whole genome shotgun (WGS) entry which is preliminary data.</text>
</comment>
<dbReference type="EMBL" id="JAGINW010000001">
    <property type="protein sequence ID" value="MBP2324947.1"/>
    <property type="molecule type" value="Genomic_DNA"/>
</dbReference>
<feature type="domain" description="HTH lysR-type" evidence="5">
    <location>
        <begin position="4"/>
        <end position="62"/>
    </location>
</feature>
<sequence length="297" mass="32815">MSRFSLRQLQYFVVIAESGTLSNAASRLHVSQPTLSQALTELENALGVQLCVRRKAHGITLTPSGSQVLHHARQLLRQAEDLQSAAAGAGPLTGVLSVGCYVTFAPTVLPPLLQGFSADHPGLTIDFTEDTQDVLQRRLLSGELDIALLYDMEVSPELARTTLYTIRPHILLPADHPMAAQPTVSLEELTPEPMVLLSAPPSSHDTLAIYQRLNLVPRVTYRPTTYELTRALVGRGMGYALLVQRPANDRTYEGYPVVIKEIAEPVPDARVVIAWPRTMRLNRRADEFVRYCTRMLG</sequence>
<reference evidence="6 7" key="1">
    <citation type="submission" date="2021-03" db="EMBL/GenBank/DDBJ databases">
        <title>Sequencing the genomes of 1000 actinobacteria strains.</title>
        <authorList>
            <person name="Klenk H.-P."/>
        </authorList>
    </citation>
    <scope>NUCLEOTIDE SEQUENCE [LARGE SCALE GENOMIC DNA]</scope>
    <source>
        <strain evidence="6 7">DSM 46670</strain>
    </source>
</reference>
<dbReference type="GO" id="GO:0003677">
    <property type="term" value="F:DNA binding"/>
    <property type="evidence" value="ECO:0007669"/>
    <property type="project" value="UniProtKB-KW"/>
</dbReference>
<evidence type="ECO:0000256" key="1">
    <source>
        <dbReference type="ARBA" id="ARBA00009437"/>
    </source>
</evidence>
<dbReference type="PANTHER" id="PTHR30346">
    <property type="entry name" value="TRANSCRIPTIONAL DUAL REGULATOR HCAR-RELATED"/>
    <property type="match status" value="1"/>
</dbReference>
<dbReference type="Gene3D" id="1.10.10.10">
    <property type="entry name" value="Winged helix-like DNA-binding domain superfamily/Winged helix DNA-binding domain"/>
    <property type="match status" value="1"/>
</dbReference>
<keyword evidence="2" id="KW-0805">Transcription regulation</keyword>
<keyword evidence="7" id="KW-1185">Reference proteome</keyword>
<dbReference type="Pfam" id="PF03466">
    <property type="entry name" value="LysR_substrate"/>
    <property type="match status" value="1"/>
</dbReference>
<keyword evidence="4" id="KW-0804">Transcription</keyword>
<evidence type="ECO:0000259" key="5">
    <source>
        <dbReference type="PROSITE" id="PS50931"/>
    </source>
</evidence>
<gene>
    <name evidence="6" type="ORF">JOF56_005332</name>
</gene>
<evidence type="ECO:0000313" key="7">
    <source>
        <dbReference type="Proteomes" id="UP001519332"/>
    </source>
</evidence>
<evidence type="ECO:0000256" key="4">
    <source>
        <dbReference type="ARBA" id="ARBA00023163"/>
    </source>
</evidence>
<comment type="similarity">
    <text evidence="1">Belongs to the LysR transcriptional regulatory family.</text>
</comment>
<evidence type="ECO:0000256" key="3">
    <source>
        <dbReference type="ARBA" id="ARBA00023125"/>
    </source>
</evidence>
<dbReference type="RefSeq" id="WP_209642207.1">
    <property type="nucleotide sequence ID" value="NZ_JAGINW010000001.1"/>
</dbReference>
<dbReference type="CDD" id="cd08412">
    <property type="entry name" value="PBP2_PAO1_like"/>
    <property type="match status" value="1"/>
</dbReference>
<dbReference type="InterPro" id="IPR036388">
    <property type="entry name" value="WH-like_DNA-bd_sf"/>
</dbReference>
<evidence type="ECO:0000256" key="2">
    <source>
        <dbReference type="ARBA" id="ARBA00023015"/>
    </source>
</evidence>
<dbReference type="InterPro" id="IPR036390">
    <property type="entry name" value="WH_DNA-bd_sf"/>
</dbReference>
<dbReference type="PRINTS" id="PR00039">
    <property type="entry name" value="HTHLYSR"/>
</dbReference>
<proteinExistence type="inferred from homology"/>
<dbReference type="SUPFAM" id="SSF53850">
    <property type="entry name" value="Periplasmic binding protein-like II"/>
    <property type="match status" value="1"/>
</dbReference>
<dbReference type="PANTHER" id="PTHR30346:SF0">
    <property type="entry name" value="HCA OPERON TRANSCRIPTIONAL ACTIVATOR HCAR"/>
    <property type="match status" value="1"/>
</dbReference>
<dbReference type="Pfam" id="PF00126">
    <property type="entry name" value="HTH_1"/>
    <property type="match status" value="1"/>
</dbReference>
<name>A0ABS4TKI5_9PSEU</name>
<accession>A0ABS4TKI5</accession>
<dbReference type="Proteomes" id="UP001519332">
    <property type="component" value="Unassembled WGS sequence"/>
</dbReference>
<dbReference type="PROSITE" id="PS50931">
    <property type="entry name" value="HTH_LYSR"/>
    <property type="match status" value="1"/>
</dbReference>
<organism evidence="6 7">
    <name type="scientific">Kibdelosporangium banguiense</name>
    <dbReference type="NCBI Taxonomy" id="1365924"/>
    <lineage>
        <taxon>Bacteria</taxon>
        <taxon>Bacillati</taxon>
        <taxon>Actinomycetota</taxon>
        <taxon>Actinomycetes</taxon>
        <taxon>Pseudonocardiales</taxon>
        <taxon>Pseudonocardiaceae</taxon>
        <taxon>Kibdelosporangium</taxon>
    </lineage>
</organism>
<dbReference type="Gene3D" id="3.40.190.10">
    <property type="entry name" value="Periplasmic binding protein-like II"/>
    <property type="match status" value="2"/>
</dbReference>
<dbReference type="InterPro" id="IPR005119">
    <property type="entry name" value="LysR_subst-bd"/>
</dbReference>